<sequence>MFSSLPSIGVTDIEQSLDNTPPMCVQEVDEPVVEDDKTVQAKETSEEIQEPEEQPGENTFPEVREELVEASEDVVEVVNCRDKWYDAYLQLSAIQDNAYQLAAADSIGQSWWCRIKSIGGSLKYKERSSEVGKRLNQFFGITFLSSEKIDDCFEGDIMAVTPQNEKCLKFAGKRKRNTLKIKMRKRK</sequence>
<dbReference type="Proteomes" id="UP000596742">
    <property type="component" value="Unassembled WGS sequence"/>
</dbReference>
<proteinExistence type="predicted"/>
<feature type="compositionally biased region" description="Basic and acidic residues" evidence="1">
    <location>
        <begin position="34"/>
        <end position="45"/>
    </location>
</feature>
<evidence type="ECO:0000313" key="3">
    <source>
        <dbReference type="Proteomes" id="UP000596742"/>
    </source>
</evidence>
<dbReference type="AlphaFoldDB" id="A0A8B6F7W1"/>
<comment type="caution">
    <text evidence="2">The sequence shown here is derived from an EMBL/GenBank/DDBJ whole genome shotgun (WGS) entry which is preliminary data.</text>
</comment>
<gene>
    <name evidence="2" type="ORF">MGAL_10B026737</name>
</gene>
<evidence type="ECO:0000313" key="2">
    <source>
        <dbReference type="EMBL" id="VDI44874.1"/>
    </source>
</evidence>
<feature type="compositionally biased region" description="Acidic residues" evidence="1">
    <location>
        <begin position="46"/>
        <end position="55"/>
    </location>
</feature>
<protein>
    <submittedName>
        <fullName evidence="2">Uncharacterized protein</fullName>
    </submittedName>
</protein>
<organism evidence="2 3">
    <name type="scientific">Mytilus galloprovincialis</name>
    <name type="common">Mediterranean mussel</name>
    <dbReference type="NCBI Taxonomy" id="29158"/>
    <lineage>
        <taxon>Eukaryota</taxon>
        <taxon>Metazoa</taxon>
        <taxon>Spiralia</taxon>
        <taxon>Lophotrochozoa</taxon>
        <taxon>Mollusca</taxon>
        <taxon>Bivalvia</taxon>
        <taxon>Autobranchia</taxon>
        <taxon>Pteriomorphia</taxon>
        <taxon>Mytilida</taxon>
        <taxon>Mytiloidea</taxon>
        <taxon>Mytilidae</taxon>
        <taxon>Mytilinae</taxon>
        <taxon>Mytilus</taxon>
    </lineage>
</organism>
<name>A0A8B6F7W1_MYTGA</name>
<evidence type="ECO:0000256" key="1">
    <source>
        <dbReference type="SAM" id="MobiDB-lite"/>
    </source>
</evidence>
<reference evidence="2" key="1">
    <citation type="submission" date="2018-11" db="EMBL/GenBank/DDBJ databases">
        <authorList>
            <person name="Alioto T."/>
            <person name="Alioto T."/>
        </authorList>
    </citation>
    <scope>NUCLEOTIDE SEQUENCE</scope>
</reference>
<feature type="region of interest" description="Disordered" evidence="1">
    <location>
        <begin position="1"/>
        <end position="60"/>
    </location>
</feature>
<keyword evidence="3" id="KW-1185">Reference proteome</keyword>
<dbReference type="EMBL" id="UYJE01006317">
    <property type="protein sequence ID" value="VDI44874.1"/>
    <property type="molecule type" value="Genomic_DNA"/>
</dbReference>
<accession>A0A8B6F7W1</accession>